<accession>A0ABW8TJG5</accession>
<proteinExistence type="inferred from homology"/>
<keyword evidence="4" id="KW-0238">DNA-binding</keyword>
<evidence type="ECO:0000256" key="6">
    <source>
        <dbReference type="ARBA" id="ARBA00023295"/>
    </source>
</evidence>
<dbReference type="InterPro" id="IPR017853">
    <property type="entry name" value="GH"/>
</dbReference>
<reference evidence="8 9" key="1">
    <citation type="submission" date="2024-11" db="EMBL/GenBank/DDBJ databases">
        <authorList>
            <person name="Heng Y.C."/>
            <person name="Lim A.C.H."/>
            <person name="Lee J.K.Y."/>
            <person name="Kittelmann S."/>
        </authorList>
    </citation>
    <scope>NUCLEOTIDE SEQUENCE [LARGE SCALE GENOMIC DNA]</scope>
    <source>
        <strain evidence="8 9">WILCCON 0114</strain>
    </source>
</reference>
<organism evidence="8 9">
    <name type="scientific">Clostridium neuense</name>
    <dbReference type="NCBI Taxonomy" id="1728934"/>
    <lineage>
        <taxon>Bacteria</taxon>
        <taxon>Bacillati</taxon>
        <taxon>Bacillota</taxon>
        <taxon>Clostridia</taxon>
        <taxon>Eubacteriales</taxon>
        <taxon>Clostridiaceae</taxon>
        <taxon>Clostridium</taxon>
    </lineage>
</organism>
<evidence type="ECO:0000256" key="5">
    <source>
        <dbReference type="ARBA" id="ARBA00023163"/>
    </source>
</evidence>
<evidence type="ECO:0000256" key="4">
    <source>
        <dbReference type="ARBA" id="ARBA00023125"/>
    </source>
</evidence>
<feature type="domain" description="HTH araC/xylS-type" evidence="7">
    <location>
        <begin position="176"/>
        <end position="274"/>
    </location>
</feature>
<dbReference type="Gene3D" id="1.10.10.60">
    <property type="entry name" value="Homeodomain-like"/>
    <property type="match status" value="2"/>
</dbReference>
<comment type="caution">
    <text evidence="8">The sequence shown here is derived from an EMBL/GenBank/DDBJ whole genome shotgun (WGS) entry which is preliminary data.</text>
</comment>
<dbReference type="Pfam" id="PF12833">
    <property type="entry name" value="HTH_18"/>
    <property type="match status" value="1"/>
</dbReference>
<dbReference type="SUPFAM" id="SSF46689">
    <property type="entry name" value="Homeodomain-like"/>
    <property type="match status" value="1"/>
</dbReference>
<dbReference type="Gene3D" id="2.60.120.10">
    <property type="entry name" value="Jelly Rolls"/>
    <property type="match status" value="1"/>
</dbReference>
<dbReference type="Proteomes" id="UP001623592">
    <property type="component" value="Unassembled WGS sequence"/>
</dbReference>
<evidence type="ECO:0000256" key="3">
    <source>
        <dbReference type="ARBA" id="ARBA00023015"/>
    </source>
</evidence>
<dbReference type="SMART" id="SM00342">
    <property type="entry name" value="HTH_ARAC"/>
    <property type="match status" value="1"/>
</dbReference>
<evidence type="ECO:0000313" key="8">
    <source>
        <dbReference type="EMBL" id="MFL0252696.1"/>
    </source>
</evidence>
<dbReference type="InterPro" id="IPR049166">
    <property type="entry name" value="GH39_cat"/>
</dbReference>
<keyword evidence="5" id="KW-0804">Transcription</keyword>
<evidence type="ECO:0000256" key="2">
    <source>
        <dbReference type="ARBA" id="ARBA00022801"/>
    </source>
</evidence>
<dbReference type="PANTHER" id="PTHR43280:SF34">
    <property type="entry name" value="ARAC-FAMILY TRANSCRIPTIONAL REGULATOR"/>
    <property type="match status" value="1"/>
</dbReference>
<dbReference type="InterPro" id="IPR009057">
    <property type="entry name" value="Homeodomain-like_sf"/>
</dbReference>
<dbReference type="PANTHER" id="PTHR43280">
    <property type="entry name" value="ARAC-FAMILY TRANSCRIPTIONAL REGULATOR"/>
    <property type="match status" value="1"/>
</dbReference>
<dbReference type="Gene3D" id="2.60.40.1500">
    <property type="entry name" value="Glycosyl hydrolase domain, family 39"/>
    <property type="match status" value="1"/>
</dbReference>
<protein>
    <submittedName>
        <fullName evidence="8">Helix-turn-helix domain-containing protein</fullName>
    </submittedName>
</protein>
<evidence type="ECO:0000256" key="1">
    <source>
        <dbReference type="ARBA" id="ARBA00008875"/>
    </source>
</evidence>
<name>A0ABW8TJG5_9CLOT</name>
<dbReference type="RefSeq" id="WP_406789353.1">
    <property type="nucleotide sequence ID" value="NZ_JBJIAA010000019.1"/>
</dbReference>
<dbReference type="InterPro" id="IPR003313">
    <property type="entry name" value="AraC-bd"/>
</dbReference>
<dbReference type="Gene3D" id="3.20.20.80">
    <property type="entry name" value="Glycosidases"/>
    <property type="match status" value="2"/>
</dbReference>
<comment type="similarity">
    <text evidence="1">Belongs to the glycosyl hydrolase 39 family.</text>
</comment>
<dbReference type="SUPFAM" id="SSF51215">
    <property type="entry name" value="Regulatory protein AraC"/>
    <property type="match status" value="1"/>
</dbReference>
<keyword evidence="3" id="KW-0805">Transcription regulation</keyword>
<dbReference type="InterPro" id="IPR018060">
    <property type="entry name" value="HTH_AraC"/>
</dbReference>
<dbReference type="InterPro" id="IPR037923">
    <property type="entry name" value="HTH-like"/>
</dbReference>
<dbReference type="EMBL" id="JBJIAA010000019">
    <property type="protein sequence ID" value="MFL0252696.1"/>
    <property type="molecule type" value="Genomic_DNA"/>
</dbReference>
<dbReference type="InterPro" id="IPR014710">
    <property type="entry name" value="RmlC-like_jellyroll"/>
</dbReference>
<evidence type="ECO:0000313" key="9">
    <source>
        <dbReference type="Proteomes" id="UP001623592"/>
    </source>
</evidence>
<sequence length="693" mass="82224">MRREYITYKKDMPVNVYCANIMEYPVHWHNSIEILYVLKGKFYVTIDSDKYELIENDIEIVNIDEAHSIVSRDKNNMILVFHIDPNFFEKYYNDIQNMFFYTNITDDNGQKGEEYDELRTFLARVTCEAVQRQDNYDEAIEDILVKILYHLINNFHYLTSEREDLREKEEQLERYHRITKYIFNNYNDNITLQDIAEKEFLSTHYLSHEIKDTTGYSFTDLLNLTRVDEALKFLLDTDKTISEISEEVGFSHTRYFNKHFKIRFKCSPTQYRKKFKVNEEEFQKQKKITYFELKDSIEHITYYLEDYDRYNYEEKICKVTLNMSKEIGEFEKDFKDVINVGDAFELLIEDNKDILEMIQDEIGFKYARILNVFSQDMGIFPGSKFYNWNRARDVLEFLDTLGIGVLIVLDDDGFLQDEFIKALKSFLSYFNELDTVNFSEFKFQFVDKMKDEVVKQAKELLLEEYELAIDEEKFSYNDDINYIYDTAYMLPSVINSIVNKKSSTNVLRAFDVLDKQVNLTNEVFFGYPGLINDKGIKKPSYYAYFLMNKLGDILVAKENGYIVTKSDNEYQILLYSYHEDIDNLNLFDKFSKFRGSRNITEKKFSINIVGIPSAVRVTAYDINEKIGSSYNYWMDMGRPKRLSKEEKEILHKSSFPSIHFKSIKKSTIFNIQSKIQGYGAVLIIIRAVEGINK</sequence>
<dbReference type="SUPFAM" id="SSF51445">
    <property type="entry name" value="(Trans)glycosidases"/>
    <property type="match status" value="1"/>
</dbReference>
<dbReference type="PROSITE" id="PS01124">
    <property type="entry name" value="HTH_ARAC_FAMILY_2"/>
    <property type="match status" value="1"/>
</dbReference>
<dbReference type="SUPFAM" id="SSF51011">
    <property type="entry name" value="Glycosyl hydrolase domain"/>
    <property type="match status" value="1"/>
</dbReference>
<evidence type="ECO:0000259" key="7">
    <source>
        <dbReference type="PROSITE" id="PS01124"/>
    </source>
</evidence>
<dbReference type="Pfam" id="PF02311">
    <property type="entry name" value="AraC_binding"/>
    <property type="match status" value="1"/>
</dbReference>
<keyword evidence="2" id="KW-0378">Hydrolase</keyword>
<keyword evidence="9" id="KW-1185">Reference proteome</keyword>
<dbReference type="Pfam" id="PF01229">
    <property type="entry name" value="Glyco_hydro_39"/>
    <property type="match status" value="1"/>
</dbReference>
<keyword evidence="6" id="KW-0326">Glycosidase</keyword>
<gene>
    <name evidence="8" type="ORF">ACJDT4_19970</name>
</gene>